<comment type="caution">
    <text evidence="1">The sequence shown here is derived from an EMBL/GenBank/DDBJ whole genome shotgun (WGS) entry which is preliminary data.</text>
</comment>
<organism evidence="1 2">
    <name type="scientific">Paracoccus aestuariivivens</name>
    <dbReference type="NCBI Taxonomy" id="1820333"/>
    <lineage>
        <taxon>Bacteria</taxon>
        <taxon>Pseudomonadati</taxon>
        <taxon>Pseudomonadota</taxon>
        <taxon>Alphaproteobacteria</taxon>
        <taxon>Rhodobacterales</taxon>
        <taxon>Paracoccaceae</taxon>
        <taxon>Paracoccus</taxon>
    </lineage>
</organism>
<dbReference type="Proteomes" id="UP000478183">
    <property type="component" value="Unassembled WGS sequence"/>
</dbReference>
<name>A0A6L6J732_9RHOB</name>
<reference evidence="1 2" key="1">
    <citation type="submission" date="2019-11" db="EMBL/GenBank/DDBJ databases">
        <authorList>
            <person name="Dong K."/>
        </authorList>
    </citation>
    <scope>NUCLEOTIDE SEQUENCE [LARGE SCALE GENOMIC DNA]</scope>
    <source>
        <strain evidence="1 2">NBRC 111993</strain>
    </source>
</reference>
<gene>
    <name evidence="1" type="ORF">GL286_09155</name>
</gene>
<dbReference type="Gene3D" id="2.60.120.200">
    <property type="match status" value="1"/>
</dbReference>
<protein>
    <recommendedName>
        <fullName evidence="3">Polysaccharide lyase-like protein</fullName>
    </recommendedName>
</protein>
<sequence length="307" mass="33801">MALVLAPIPLWADEAVLRDDFDGKDFAPEGGLYYRDNFEQSAGSVEFQSDVTRSGSGALKLSVRPNCAPESEGCSERAEIWERTALRVPYDHGAWYAFALRFAKHIPQDDHRYVMAQWKREIGPDADGDFSPFLALRMRSGVMFATVETNFVAPPASAPRPADGICPEGWAPVWLRPETRQMRVLVAEAPDLSTKIVPEFDHCTDQVQVVGPAVLPSAEAEWHDYAFFTKPGPNGDGLIHIVADGALVATATGRIGHDDIGLGANQYFKFGPYRDAGKGEWTLFYDNFTRSPQCDAVLPASICGEFE</sequence>
<evidence type="ECO:0000313" key="2">
    <source>
        <dbReference type="Proteomes" id="UP000478183"/>
    </source>
</evidence>
<dbReference type="Pfam" id="PF14099">
    <property type="entry name" value="Polysacc_lyase"/>
    <property type="match status" value="1"/>
</dbReference>
<dbReference type="AlphaFoldDB" id="A0A6L6J732"/>
<evidence type="ECO:0000313" key="1">
    <source>
        <dbReference type="EMBL" id="MTH77892.1"/>
    </source>
</evidence>
<dbReference type="EMBL" id="WMIE01000004">
    <property type="protein sequence ID" value="MTH77892.1"/>
    <property type="molecule type" value="Genomic_DNA"/>
</dbReference>
<accession>A0A6L6J732</accession>
<evidence type="ECO:0008006" key="3">
    <source>
        <dbReference type="Google" id="ProtNLM"/>
    </source>
</evidence>
<proteinExistence type="predicted"/>
<keyword evidence="2" id="KW-1185">Reference proteome</keyword>
<dbReference type="OrthoDB" id="7330009at2"/>
<dbReference type="InterPro" id="IPR025975">
    <property type="entry name" value="Polysacc_lyase"/>
</dbReference>